<dbReference type="InterPro" id="IPR001387">
    <property type="entry name" value="Cro/C1-type_HTH"/>
</dbReference>
<evidence type="ECO:0000259" key="2">
    <source>
        <dbReference type="PROSITE" id="PS50943"/>
    </source>
</evidence>
<dbReference type="SMART" id="SM00530">
    <property type="entry name" value="HTH_XRE"/>
    <property type="match status" value="1"/>
</dbReference>
<dbReference type="CDD" id="cd00093">
    <property type="entry name" value="HTH_XRE"/>
    <property type="match status" value="1"/>
</dbReference>
<keyword evidence="1" id="KW-0238">DNA-binding</keyword>
<dbReference type="PANTHER" id="PTHR46558">
    <property type="entry name" value="TRACRIPTIONAL REGULATORY PROTEIN-RELATED-RELATED"/>
    <property type="match status" value="1"/>
</dbReference>
<sequence>MKNNLKAIREDLNMSGYELAKKANVKSSMIYMIENEKRNPSLLLARKISKILNKSIEEIFL</sequence>
<dbReference type="GO" id="GO:0003677">
    <property type="term" value="F:DNA binding"/>
    <property type="evidence" value="ECO:0007669"/>
    <property type="project" value="UniProtKB-KW"/>
</dbReference>
<dbReference type="Gene3D" id="1.10.260.40">
    <property type="entry name" value="lambda repressor-like DNA-binding domains"/>
    <property type="match status" value="1"/>
</dbReference>
<gene>
    <name evidence="3" type="ORF">D9O40_00900</name>
</gene>
<dbReference type="PROSITE" id="PS50943">
    <property type="entry name" value="HTH_CROC1"/>
    <property type="match status" value="1"/>
</dbReference>
<dbReference type="Proteomes" id="UP000277999">
    <property type="component" value="Unassembled WGS sequence"/>
</dbReference>
<dbReference type="PANTHER" id="PTHR46558:SF4">
    <property type="entry name" value="DNA-BIDING PHAGE PROTEIN"/>
    <property type="match status" value="1"/>
</dbReference>
<protein>
    <submittedName>
        <fullName evidence="3">Helix-turn-helix domain-containing protein</fullName>
    </submittedName>
</protein>
<proteinExistence type="predicted"/>
<dbReference type="SUPFAM" id="SSF47413">
    <property type="entry name" value="lambda repressor-like DNA-binding domains"/>
    <property type="match status" value="1"/>
</dbReference>
<evidence type="ECO:0000256" key="1">
    <source>
        <dbReference type="ARBA" id="ARBA00023125"/>
    </source>
</evidence>
<dbReference type="Pfam" id="PF01381">
    <property type="entry name" value="HTH_3"/>
    <property type="match status" value="1"/>
</dbReference>
<evidence type="ECO:0000313" key="3">
    <source>
        <dbReference type="EMBL" id="RMD04939.1"/>
    </source>
</evidence>
<name>A0A3M0T2R2_9CLOT</name>
<organism evidence="3 4">
    <name type="scientific">Clostridium autoethanogenum</name>
    <dbReference type="NCBI Taxonomy" id="84023"/>
    <lineage>
        <taxon>Bacteria</taxon>
        <taxon>Bacillati</taxon>
        <taxon>Bacillota</taxon>
        <taxon>Clostridia</taxon>
        <taxon>Eubacteriales</taxon>
        <taxon>Clostridiaceae</taxon>
        <taxon>Clostridium</taxon>
    </lineage>
</organism>
<dbReference type="EMBL" id="RFAQ01000001">
    <property type="protein sequence ID" value="RMD04939.1"/>
    <property type="molecule type" value="Genomic_DNA"/>
</dbReference>
<dbReference type="AlphaFoldDB" id="A0A3M0T2R2"/>
<dbReference type="RefSeq" id="WP_122057702.1">
    <property type="nucleotide sequence ID" value="NZ_RFAQ01000001.1"/>
</dbReference>
<feature type="domain" description="HTH cro/C1-type" evidence="2">
    <location>
        <begin position="5"/>
        <end position="59"/>
    </location>
</feature>
<evidence type="ECO:0000313" key="4">
    <source>
        <dbReference type="Proteomes" id="UP000277999"/>
    </source>
</evidence>
<dbReference type="InterPro" id="IPR010982">
    <property type="entry name" value="Lambda_DNA-bd_dom_sf"/>
</dbReference>
<accession>A0A3M0T2R2</accession>
<reference evidence="3 4" key="1">
    <citation type="submission" date="2018-10" db="EMBL/GenBank/DDBJ databases">
        <title>Genome-centric metagenomics revealed C2 chemical producing, CO utilizing Clostridium with novel acetogenic gene cluster.</title>
        <authorList>
            <person name="Kang H."/>
            <person name="Park B."/>
            <person name="Choi I.G."/>
            <person name="Chang I.S."/>
        </authorList>
    </citation>
    <scope>NUCLEOTIDE SEQUENCE [LARGE SCALE GENOMIC DNA]</scope>
    <source>
        <strain evidence="3 4">H21-9</strain>
    </source>
</reference>
<comment type="caution">
    <text evidence="3">The sequence shown here is derived from an EMBL/GenBank/DDBJ whole genome shotgun (WGS) entry which is preliminary data.</text>
</comment>